<organism evidence="1 2">
    <name type="scientific">Azospirillum cavernae</name>
    <dbReference type="NCBI Taxonomy" id="2320860"/>
    <lineage>
        <taxon>Bacteria</taxon>
        <taxon>Pseudomonadati</taxon>
        <taxon>Pseudomonadota</taxon>
        <taxon>Alphaproteobacteria</taxon>
        <taxon>Rhodospirillales</taxon>
        <taxon>Azospirillaceae</taxon>
        <taxon>Azospirillum</taxon>
    </lineage>
</organism>
<protein>
    <submittedName>
        <fullName evidence="1">Uncharacterized protein</fullName>
    </submittedName>
</protein>
<accession>A0A418W357</accession>
<name>A0A418W357_9PROT</name>
<proteinExistence type="predicted"/>
<dbReference type="AlphaFoldDB" id="A0A418W357"/>
<gene>
    <name evidence="1" type="ORF">D3877_07395</name>
</gene>
<evidence type="ECO:0000313" key="2">
    <source>
        <dbReference type="Proteomes" id="UP000283458"/>
    </source>
</evidence>
<dbReference type="EMBL" id="QYUL01000001">
    <property type="protein sequence ID" value="RJF84374.1"/>
    <property type="molecule type" value="Genomic_DNA"/>
</dbReference>
<evidence type="ECO:0000313" key="1">
    <source>
        <dbReference type="EMBL" id="RJF84374.1"/>
    </source>
</evidence>
<reference evidence="1 2" key="1">
    <citation type="submission" date="2018-09" db="EMBL/GenBank/DDBJ databases">
        <authorList>
            <person name="Zhu H."/>
        </authorList>
    </citation>
    <scope>NUCLEOTIDE SEQUENCE [LARGE SCALE GENOMIC DNA]</scope>
    <source>
        <strain evidence="1 2">K2W22B-5</strain>
    </source>
</reference>
<sequence length="178" mass="19964">MLSGCEHLRAYDWQDGWVVEGIGALRSAVSIPSQLEERLLDPCAELYIHHNHPDGGAFSRNDLVLALDLMSRARGKLYAHGHDGSTYSVMFANRRYTDLLYRFLADRIREVLSDAIKAGQLSRAVAHAHFAHAVCLVFDQAGIMHYEFVLSQGRLDGWLEHADCFDEAIQVAVRAIGR</sequence>
<comment type="caution">
    <text evidence="1">The sequence shown here is derived from an EMBL/GenBank/DDBJ whole genome shotgun (WGS) entry which is preliminary data.</text>
</comment>
<dbReference type="Proteomes" id="UP000283458">
    <property type="component" value="Unassembled WGS sequence"/>
</dbReference>
<keyword evidence="2" id="KW-1185">Reference proteome</keyword>